<organism evidence="1">
    <name type="scientific">Arundo donax</name>
    <name type="common">Giant reed</name>
    <name type="synonym">Donax arundinaceus</name>
    <dbReference type="NCBI Taxonomy" id="35708"/>
    <lineage>
        <taxon>Eukaryota</taxon>
        <taxon>Viridiplantae</taxon>
        <taxon>Streptophyta</taxon>
        <taxon>Embryophyta</taxon>
        <taxon>Tracheophyta</taxon>
        <taxon>Spermatophyta</taxon>
        <taxon>Magnoliopsida</taxon>
        <taxon>Liliopsida</taxon>
        <taxon>Poales</taxon>
        <taxon>Poaceae</taxon>
        <taxon>PACMAD clade</taxon>
        <taxon>Arundinoideae</taxon>
        <taxon>Arundineae</taxon>
        <taxon>Arundo</taxon>
    </lineage>
</organism>
<reference evidence="1" key="2">
    <citation type="journal article" date="2015" name="Data Brief">
        <title>Shoot transcriptome of the giant reed, Arundo donax.</title>
        <authorList>
            <person name="Barrero R.A."/>
            <person name="Guerrero F.D."/>
            <person name="Moolhuijzen P."/>
            <person name="Goolsby J.A."/>
            <person name="Tidwell J."/>
            <person name="Bellgard S.E."/>
            <person name="Bellgard M.I."/>
        </authorList>
    </citation>
    <scope>NUCLEOTIDE SEQUENCE</scope>
    <source>
        <tissue evidence="1">Shoot tissue taken approximately 20 cm above the soil surface</tissue>
    </source>
</reference>
<reference evidence="1" key="1">
    <citation type="submission" date="2014-09" db="EMBL/GenBank/DDBJ databases">
        <authorList>
            <person name="Magalhaes I.L.F."/>
            <person name="Oliveira U."/>
            <person name="Santos F.R."/>
            <person name="Vidigal T.H.D.A."/>
            <person name="Brescovit A.D."/>
            <person name="Santos A.J."/>
        </authorList>
    </citation>
    <scope>NUCLEOTIDE SEQUENCE</scope>
    <source>
        <tissue evidence="1">Shoot tissue taken approximately 20 cm above the soil surface</tissue>
    </source>
</reference>
<proteinExistence type="predicted"/>
<accession>A0A0A9DBB0</accession>
<name>A0A0A9DBB0_ARUDO</name>
<evidence type="ECO:0000313" key="1">
    <source>
        <dbReference type="EMBL" id="JAD85879.1"/>
    </source>
</evidence>
<protein>
    <submittedName>
        <fullName evidence="1">Uncharacterized protein</fullName>
    </submittedName>
</protein>
<dbReference type="AlphaFoldDB" id="A0A0A9DBB0"/>
<dbReference type="EMBL" id="GBRH01212016">
    <property type="protein sequence ID" value="JAD85879.1"/>
    <property type="molecule type" value="Transcribed_RNA"/>
</dbReference>
<sequence>MSSIVCETSVTTFGCPLSDRMTVISFRTSSSDSSSWTIMCFSAYCFAGFTRSWPAYTQENPPSAMASRTCNLTLPTSTVRPSRPAGCSLGMNCLNLHMVIAQS</sequence>